<dbReference type="InterPro" id="IPR003593">
    <property type="entry name" value="AAA+_ATPase"/>
</dbReference>
<dbReference type="InterPro" id="IPR027417">
    <property type="entry name" value="P-loop_NTPase"/>
</dbReference>
<evidence type="ECO:0000313" key="3">
    <source>
        <dbReference type="Proteomes" id="UP000231098"/>
    </source>
</evidence>
<comment type="caution">
    <text evidence="2">The sequence shown here is derived from an EMBL/GenBank/DDBJ whole genome shotgun (WGS) entry which is preliminary data.</text>
</comment>
<evidence type="ECO:0000313" key="2">
    <source>
        <dbReference type="EMBL" id="PIS21869.1"/>
    </source>
</evidence>
<protein>
    <recommendedName>
        <fullName evidence="1">AAA+ ATPase domain-containing protein</fullName>
    </recommendedName>
</protein>
<evidence type="ECO:0000259" key="1">
    <source>
        <dbReference type="SMART" id="SM00382"/>
    </source>
</evidence>
<dbReference type="AlphaFoldDB" id="A0A2H0XCH4"/>
<organism evidence="2 3">
    <name type="scientific">candidate division WWE3 bacterium CG08_land_8_20_14_0_20_41_15</name>
    <dbReference type="NCBI Taxonomy" id="1975086"/>
    <lineage>
        <taxon>Bacteria</taxon>
        <taxon>Katanobacteria</taxon>
    </lineage>
</organism>
<dbReference type="Pfam" id="PF22548">
    <property type="entry name" value="AEP-TOTE"/>
    <property type="match status" value="1"/>
</dbReference>
<proteinExistence type="predicted"/>
<accession>A0A2H0XCH4</accession>
<dbReference type="Gene3D" id="3.40.50.300">
    <property type="entry name" value="P-loop containing nucleotide triphosphate hydrolases"/>
    <property type="match status" value="1"/>
</dbReference>
<dbReference type="InterPro" id="IPR054347">
    <property type="entry name" value="TOTE_primase"/>
</dbReference>
<sequence>MNNNQLDQNEKINLFKSLFRGRNDCYGEGKGHCTKSELTNAVIKNHLSGKKRIGVYMLVSNNGNKKNDCLYFAVMDFDNPEDALKGTSRLDDAIEYINICKSYGFKAQLEKSKTEGSFHVWHFFNNPISALKVRRLMAQIITDTGIQRYEIFPKQDSTETYGNYINLPLFKTNLPMNTAFLDELNQPYKDQWKYLQEIAQSLKNSPQSIEDIIEINNINLNANGSNTQKDGNEIKEKWITEAMNGTGKGNRTQTLVRLIGYWASKNVPNDVILTLMLNWDKNNNPTLENSYGKNKIPDTVDYVLTQYYNGGTEKDEYKEHTVENKTNKKETFKQILDKYTQELETIINSYENPSTKLKEAEIFVRTITNPKIAGELWKFTTNKLGITANQAKVELKTKSAKELQATEMNDITWIVPGYIPEGLTLLCGKPKMGKSWLVLSLAVAIAAGGRAFGKINLEEYQGKVLYLALEDNERRLKKRLNTICKNEPFPEDLFLSTEWDKGINGIEGIKLWVEQNKDTAKLIVIDTLASFRAKTIVNQSEYNKDSSDLEPIQKIAGQYGIGIIVIHHLRKATSDDDYDTISGTLGLTGKADSNLIFKRTRGEADAILMGTGRDFDEDFEIAMKREANTGWTMMGNAEDFQKTQARQQIFNLFAEMNQSLSPKQVADMLGKNVNTIKCLLSKMRIEGTLGQSEYGKYYKI</sequence>
<dbReference type="Proteomes" id="UP000231098">
    <property type="component" value="Unassembled WGS sequence"/>
</dbReference>
<dbReference type="EMBL" id="PEYV01000008">
    <property type="protein sequence ID" value="PIS21869.1"/>
    <property type="molecule type" value="Genomic_DNA"/>
</dbReference>
<dbReference type="Pfam" id="PF13481">
    <property type="entry name" value="AAA_25"/>
    <property type="match status" value="1"/>
</dbReference>
<reference evidence="3" key="1">
    <citation type="submission" date="2017-09" db="EMBL/GenBank/DDBJ databases">
        <title>Depth-based differentiation of microbial function through sediment-hosted aquifers and enrichment of novel symbionts in the deep terrestrial subsurface.</title>
        <authorList>
            <person name="Probst A.J."/>
            <person name="Ladd B."/>
            <person name="Jarett J.K."/>
            <person name="Geller-Mcgrath D.E."/>
            <person name="Sieber C.M.K."/>
            <person name="Emerson J.B."/>
            <person name="Anantharaman K."/>
            <person name="Thomas B.C."/>
            <person name="Malmstrom R."/>
            <person name="Stieglmeier M."/>
            <person name="Klingl A."/>
            <person name="Woyke T."/>
            <person name="Ryan C.M."/>
            <person name="Banfield J.F."/>
        </authorList>
    </citation>
    <scope>NUCLEOTIDE SEQUENCE [LARGE SCALE GENOMIC DNA]</scope>
</reference>
<name>A0A2H0XCH4_UNCKA</name>
<dbReference type="SMART" id="SM00382">
    <property type="entry name" value="AAA"/>
    <property type="match status" value="1"/>
</dbReference>
<gene>
    <name evidence="2" type="ORF">COT51_00425</name>
</gene>
<feature type="domain" description="AAA+ ATPase" evidence="1">
    <location>
        <begin position="420"/>
        <end position="601"/>
    </location>
</feature>
<dbReference type="SUPFAM" id="SSF52540">
    <property type="entry name" value="P-loop containing nucleoside triphosphate hydrolases"/>
    <property type="match status" value="1"/>
</dbReference>